<reference evidence="1 2" key="1">
    <citation type="submission" date="2016-10" db="EMBL/GenBank/DDBJ databases">
        <authorList>
            <person name="de Groot N.N."/>
        </authorList>
    </citation>
    <scope>NUCLEOTIDE SEQUENCE [LARGE SCALE GENOMIC DNA]</scope>
    <source>
        <strain evidence="1 2">DSM 7343</strain>
    </source>
</reference>
<sequence length="119" mass="13585">MKPNGVEKKTIVEPDDFLERFMEKPQKVLAKAFNYHKGLSCPYHQHIPIQFLYASEGVMKVTTVTGLWVIPNHPAVWIPSNTLHKIEAVGVLAMRNAYFKPDFFPNSLPNVALYLSPLY</sequence>
<dbReference type="STRING" id="37625.SAMN05660420_02462"/>
<dbReference type="Proteomes" id="UP000199409">
    <property type="component" value="Unassembled WGS sequence"/>
</dbReference>
<keyword evidence="2" id="KW-1185">Reference proteome</keyword>
<dbReference type="GO" id="GO:0003677">
    <property type="term" value="F:DNA binding"/>
    <property type="evidence" value="ECO:0007669"/>
    <property type="project" value="TreeGrafter"/>
</dbReference>
<dbReference type="GO" id="GO:0006355">
    <property type="term" value="P:regulation of DNA-templated transcription"/>
    <property type="evidence" value="ECO:0007669"/>
    <property type="project" value="TreeGrafter"/>
</dbReference>
<evidence type="ECO:0000313" key="2">
    <source>
        <dbReference type="Proteomes" id="UP000199409"/>
    </source>
</evidence>
<dbReference type="InterPro" id="IPR011051">
    <property type="entry name" value="RmlC_Cupin_sf"/>
</dbReference>
<dbReference type="EMBL" id="FNQN01000007">
    <property type="protein sequence ID" value="SEA56106.1"/>
    <property type="molecule type" value="Genomic_DNA"/>
</dbReference>
<dbReference type="PANTHER" id="PTHR11019">
    <property type="entry name" value="HTH-TYPE TRANSCRIPTIONAL REGULATOR NIMR"/>
    <property type="match status" value="1"/>
</dbReference>
<accession>A0A1H4C6Y1</accession>
<evidence type="ECO:0008006" key="3">
    <source>
        <dbReference type="Google" id="ProtNLM"/>
    </source>
</evidence>
<name>A0A1H4C6Y1_9BACT</name>
<organism evidence="1 2">
    <name type="scientific">Desulfuromusa kysingii</name>
    <dbReference type="NCBI Taxonomy" id="37625"/>
    <lineage>
        <taxon>Bacteria</taxon>
        <taxon>Pseudomonadati</taxon>
        <taxon>Thermodesulfobacteriota</taxon>
        <taxon>Desulfuromonadia</taxon>
        <taxon>Desulfuromonadales</taxon>
        <taxon>Geopsychrobacteraceae</taxon>
        <taxon>Desulfuromusa</taxon>
    </lineage>
</organism>
<proteinExistence type="predicted"/>
<dbReference type="CDD" id="cd06124">
    <property type="entry name" value="cupin_NimR-like_N"/>
    <property type="match status" value="1"/>
</dbReference>
<dbReference type="SUPFAM" id="SSF51182">
    <property type="entry name" value="RmlC-like cupins"/>
    <property type="match status" value="1"/>
</dbReference>
<dbReference type="AlphaFoldDB" id="A0A1H4C6Y1"/>
<gene>
    <name evidence="1" type="ORF">SAMN05660420_02462</name>
</gene>
<protein>
    <recommendedName>
        <fullName evidence="3">AraC-like ligand binding domain-containing protein</fullName>
    </recommendedName>
</protein>
<dbReference type="PANTHER" id="PTHR11019:SF199">
    <property type="entry name" value="HTH-TYPE TRANSCRIPTIONAL REGULATOR NIMR"/>
    <property type="match status" value="1"/>
</dbReference>
<evidence type="ECO:0000313" key="1">
    <source>
        <dbReference type="EMBL" id="SEA56106.1"/>
    </source>
</evidence>